<reference evidence="2 3" key="1">
    <citation type="submission" date="2016-11" db="EMBL/GenBank/DDBJ databases">
        <authorList>
            <person name="Kadnikov V."/>
            <person name="Nazina T."/>
        </authorList>
    </citation>
    <scope>NUCLEOTIDE SEQUENCE [LARGE SCALE GENOMIC DNA]</scope>
    <source>
        <strain evidence="2 3">1017</strain>
    </source>
</reference>
<dbReference type="InterPro" id="IPR050270">
    <property type="entry name" value="DegV_domain_contain"/>
</dbReference>
<dbReference type="Gene3D" id="3.30.1180.10">
    <property type="match status" value="1"/>
</dbReference>
<reference evidence="3" key="2">
    <citation type="submission" date="2017-01" db="EMBL/GenBank/DDBJ databases">
        <title>Genome sequencing and annotation of Geobacillus sp. 1017, a Hydrocarbon-Oxidizing Thermophilic Bacterium Isolated from a Heavy Oil Reservoir (China).</title>
        <authorList>
            <person name="Kadnikov V.V."/>
            <person name="Mardanov A.V."/>
            <person name="Poltaraus A.B."/>
            <person name="Sokolova D.S."/>
            <person name="Semenova E.M."/>
            <person name="Ravin N.V."/>
            <person name="Tourova T.P."/>
            <person name="Nazina T.N."/>
        </authorList>
    </citation>
    <scope>NUCLEOTIDE SEQUENCE [LARGE SCALE GENOMIC DNA]</scope>
    <source>
        <strain evidence="3">1017</strain>
    </source>
</reference>
<dbReference type="PANTHER" id="PTHR33434:SF2">
    <property type="entry name" value="FATTY ACID-BINDING PROTEIN TM_1468"/>
    <property type="match status" value="1"/>
</dbReference>
<dbReference type="Pfam" id="PF02645">
    <property type="entry name" value="DegV"/>
    <property type="match status" value="1"/>
</dbReference>
<dbReference type="Gene3D" id="3.40.50.10170">
    <property type="match status" value="1"/>
</dbReference>
<dbReference type="Proteomes" id="UP000186030">
    <property type="component" value="Unassembled WGS sequence"/>
</dbReference>
<evidence type="ECO:0000313" key="3">
    <source>
        <dbReference type="Proteomes" id="UP000186030"/>
    </source>
</evidence>
<dbReference type="EMBL" id="MQMG01000005">
    <property type="protein sequence ID" value="OKO96073.1"/>
    <property type="molecule type" value="Genomic_DNA"/>
</dbReference>
<dbReference type="PROSITE" id="PS51482">
    <property type="entry name" value="DEGV"/>
    <property type="match status" value="1"/>
</dbReference>
<accession>A0A1Q5T794</accession>
<dbReference type="PANTHER" id="PTHR33434">
    <property type="entry name" value="DEGV DOMAIN-CONTAINING PROTEIN DR_1986-RELATED"/>
    <property type="match status" value="1"/>
</dbReference>
<dbReference type="InterPro" id="IPR003797">
    <property type="entry name" value="DegV"/>
</dbReference>
<keyword evidence="1" id="KW-0446">Lipid-binding</keyword>
<proteinExistence type="predicted"/>
<dbReference type="InterPro" id="IPR043168">
    <property type="entry name" value="DegV_C"/>
</dbReference>
<dbReference type="SUPFAM" id="SSF82549">
    <property type="entry name" value="DAK1/DegV-like"/>
    <property type="match status" value="1"/>
</dbReference>
<name>A0A1Q5T794_9BACL</name>
<dbReference type="GO" id="GO:0008289">
    <property type="term" value="F:lipid binding"/>
    <property type="evidence" value="ECO:0007669"/>
    <property type="project" value="UniProtKB-KW"/>
</dbReference>
<organism evidence="2 3">
    <name type="scientific">Geobacillus proteiniphilus</name>
    <dbReference type="NCBI Taxonomy" id="860353"/>
    <lineage>
        <taxon>Bacteria</taxon>
        <taxon>Bacillati</taxon>
        <taxon>Bacillota</taxon>
        <taxon>Bacilli</taxon>
        <taxon>Bacillales</taxon>
        <taxon>Anoxybacillaceae</taxon>
        <taxon>Geobacillus</taxon>
    </lineage>
</organism>
<evidence type="ECO:0000313" key="2">
    <source>
        <dbReference type="EMBL" id="OKO96073.1"/>
    </source>
</evidence>
<dbReference type="AlphaFoldDB" id="A0A1Q5T794"/>
<protein>
    <submittedName>
        <fullName evidence="2">DegV family protein</fullName>
    </submittedName>
</protein>
<dbReference type="NCBIfam" id="TIGR00762">
    <property type="entry name" value="DegV"/>
    <property type="match status" value="1"/>
</dbReference>
<sequence length="284" mass="31598">MAFVKTAIVTDSTAYLPKEVRERLGIRLIPLSVIFGDETYREEIDMTANEFFAKIKQHPTLPTTSQPSVGEFVDLFTAIREEGYEAVISIHLSSGISGTYQGAVTAGTMVDGLRVYAYDSEISCMAQGFYAIEAAEMAQAGRPPEDIIARLDEMKQTLRAYFMVDDLAHLQRGGRLTGAQAFIGGLLQIKPLLRFENKVIVPFEKIRTRKKAVHRIEELFAEDAEKGVPLKAAIIHANQPDEAGRWRDELSARYPHVEFSISYFGPVIATHVGEGALGLTWYQP</sequence>
<gene>
    <name evidence="2" type="ORF">BRO54_0703</name>
</gene>
<comment type="caution">
    <text evidence="2">The sequence shown here is derived from an EMBL/GenBank/DDBJ whole genome shotgun (WGS) entry which is preliminary data.</text>
</comment>
<evidence type="ECO:0000256" key="1">
    <source>
        <dbReference type="ARBA" id="ARBA00023121"/>
    </source>
</evidence>